<keyword evidence="7" id="KW-0479">Metal-binding</keyword>
<dbReference type="OrthoDB" id="9800332at2"/>
<evidence type="ECO:0000256" key="1">
    <source>
        <dbReference type="ARBA" id="ARBA00022605"/>
    </source>
</evidence>
<evidence type="ECO:0000313" key="9">
    <source>
        <dbReference type="Proteomes" id="UP000253383"/>
    </source>
</evidence>
<dbReference type="InterPro" id="IPR027417">
    <property type="entry name" value="P-loop_NTPase"/>
</dbReference>
<dbReference type="PANTHER" id="PTHR21087">
    <property type="entry name" value="SHIKIMATE KINASE"/>
    <property type="match status" value="1"/>
</dbReference>
<feature type="binding site" evidence="7">
    <location>
        <begin position="11"/>
        <end position="16"/>
    </location>
    <ligand>
        <name>ATP</name>
        <dbReference type="ChEBI" id="CHEBI:30616"/>
    </ligand>
</feature>
<dbReference type="Proteomes" id="UP000253383">
    <property type="component" value="Unassembled WGS sequence"/>
</dbReference>
<dbReference type="PRINTS" id="PR01100">
    <property type="entry name" value="SHIKIMTKNASE"/>
</dbReference>
<evidence type="ECO:0000256" key="5">
    <source>
        <dbReference type="ARBA" id="ARBA00022840"/>
    </source>
</evidence>
<keyword evidence="5 7" id="KW-0067">ATP-binding</keyword>
<dbReference type="GO" id="GO:0008652">
    <property type="term" value="P:amino acid biosynthetic process"/>
    <property type="evidence" value="ECO:0007669"/>
    <property type="project" value="UniProtKB-KW"/>
</dbReference>
<dbReference type="AlphaFoldDB" id="A0A368JHJ3"/>
<evidence type="ECO:0000256" key="7">
    <source>
        <dbReference type="HAMAP-Rule" id="MF_00109"/>
    </source>
</evidence>
<keyword evidence="9" id="KW-1185">Reference proteome</keyword>
<dbReference type="HAMAP" id="MF_00109">
    <property type="entry name" value="Shikimate_kinase"/>
    <property type="match status" value="1"/>
</dbReference>
<evidence type="ECO:0000256" key="3">
    <source>
        <dbReference type="ARBA" id="ARBA00022741"/>
    </source>
</evidence>
<evidence type="ECO:0000256" key="4">
    <source>
        <dbReference type="ARBA" id="ARBA00022777"/>
    </source>
</evidence>
<protein>
    <recommendedName>
        <fullName evidence="7">Shikimate kinase</fullName>
        <shortName evidence="7">SK</shortName>
        <ecNumber evidence="7">2.7.1.71</ecNumber>
    </recommendedName>
</protein>
<dbReference type="GO" id="GO:0005524">
    <property type="term" value="F:ATP binding"/>
    <property type="evidence" value="ECO:0007669"/>
    <property type="project" value="UniProtKB-UniRule"/>
</dbReference>
<feature type="binding site" evidence="7">
    <location>
        <position position="33"/>
    </location>
    <ligand>
        <name>substrate</name>
    </ligand>
</feature>
<dbReference type="EC" id="2.7.1.71" evidence="7"/>
<keyword evidence="7" id="KW-0963">Cytoplasm</keyword>
<comment type="caution">
    <text evidence="8">The sequence shown here is derived from an EMBL/GenBank/DDBJ whole genome shotgun (WGS) entry which is preliminary data.</text>
</comment>
<keyword evidence="3 7" id="KW-0547">Nucleotide-binding</keyword>
<feature type="binding site" evidence="7">
    <location>
        <position position="15"/>
    </location>
    <ligand>
        <name>Mg(2+)</name>
        <dbReference type="ChEBI" id="CHEBI:18420"/>
    </ligand>
</feature>
<name>A0A368JHJ3_9BACT</name>
<keyword evidence="2 7" id="KW-0808">Transferase</keyword>
<comment type="similarity">
    <text evidence="7">Belongs to the shikimate kinase family.</text>
</comment>
<feature type="binding site" evidence="7">
    <location>
        <position position="141"/>
    </location>
    <ligand>
        <name>substrate</name>
    </ligand>
</feature>
<comment type="subcellular location">
    <subcellularLocation>
        <location evidence="7">Cytoplasm</location>
    </subcellularLocation>
</comment>
<comment type="subunit">
    <text evidence="7">Monomer.</text>
</comment>
<keyword evidence="7" id="KW-0460">Magnesium</keyword>
<dbReference type="InterPro" id="IPR000623">
    <property type="entry name" value="Shikimate_kinase/TSH1"/>
</dbReference>
<evidence type="ECO:0000256" key="6">
    <source>
        <dbReference type="ARBA" id="ARBA00023141"/>
    </source>
</evidence>
<dbReference type="GO" id="GO:0000287">
    <property type="term" value="F:magnesium ion binding"/>
    <property type="evidence" value="ECO:0007669"/>
    <property type="project" value="UniProtKB-UniRule"/>
</dbReference>
<reference evidence="8 9" key="1">
    <citation type="submission" date="2018-07" db="EMBL/GenBank/DDBJ databases">
        <title>Genome analysis of Larkinella rosea.</title>
        <authorList>
            <person name="Zhou Z."/>
            <person name="Wang G."/>
        </authorList>
    </citation>
    <scope>NUCLEOTIDE SEQUENCE [LARGE SCALE GENOMIC DNA]</scope>
    <source>
        <strain evidence="9">zzj9</strain>
    </source>
</reference>
<comment type="cofactor">
    <cofactor evidence="7">
        <name>Mg(2+)</name>
        <dbReference type="ChEBI" id="CHEBI:18420"/>
    </cofactor>
    <text evidence="7">Binds 1 Mg(2+) ion per subunit.</text>
</comment>
<feature type="binding site" evidence="7">
    <location>
        <position position="80"/>
    </location>
    <ligand>
        <name>substrate</name>
    </ligand>
</feature>
<organism evidence="8 9">
    <name type="scientific">Larkinella punicea</name>
    <dbReference type="NCBI Taxonomy" id="2315727"/>
    <lineage>
        <taxon>Bacteria</taxon>
        <taxon>Pseudomonadati</taxon>
        <taxon>Bacteroidota</taxon>
        <taxon>Cytophagia</taxon>
        <taxon>Cytophagales</taxon>
        <taxon>Spirosomataceae</taxon>
        <taxon>Larkinella</taxon>
    </lineage>
</organism>
<dbReference type="Pfam" id="PF01202">
    <property type="entry name" value="SKI"/>
    <property type="match status" value="1"/>
</dbReference>
<feature type="binding site" evidence="7">
    <location>
        <position position="58"/>
    </location>
    <ligand>
        <name>substrate</name>
    </ligand>
</feature>
<keyword evidence="1 7" id="KW-0028">Amino-acid biosynthesis</keyword>
<dbReference type="GO" id="GO:0005829">
    <property type="term" value="C:cytosol"/>
    <property type="evidence" value="ECO:0007669"/>
    <property type="project" value="TreeGrafter"/>
</dbReference>
<accession>A0A368JHJ3</accession>
<dbReference type="UniPathway" id="UPA00053">
    <property type="reaction ID" value="UER00088"/>
</dbReference>
<feature type="binding site" evidence="7">
    <location>
        <position position="120"/>
    </location>
    <ligand>
        <name>ATP</name>
        <dbReference type="ChEBI" id="CHEBI:30616"/>
    </ligand>
</feature>
<keyword evidence="6 7" id="KW-0057">Aromatic amino acid biosynthesis</keyword>
<comment type="function">
    <text evidence="7">Catalyzes the specific phosphorylation of the 3-hydroxyl group of shikimic acid using ATP as a cosubstrate.</text>
</comment>
<evidence type="ECO:0000313" key="8">
    <source>
        <dbReference type="EMBL" id="RCR66023.1"/>
    </source>
</evidence>
<dbReference type="SUPFAM" id="SSF52540">
    <property type="entry name" value="P-loop containing nucleoside triphosphate hydrolases"/>
    <property type="match status" value="1"/>
</dbReference>
<dbReference type="InterPro" id="IPR031322">
    <property type="entry name" value="Shikimate/glucono_kinase"/>
</dbReference>
<dbReference type="Gene3D" id="3.40.50.300">
    <property type="entry name" value="P-loop containing nucleotide triphosphate hydrolases"/>
    <property type="match status" value="1"/>
</dbReference>
<gene>
    <name evidence="7" type="primary">aroK</name>
    <name evidence="8" type="ORF">DUE52_29010</name>
</gene>
<comment type="pathway">
    <text evidence="7">Metabolic intermediate biosynthesis; chorismate biosynthesis; chorismate from D-erythrose 4-phosphate and phosphoenolpyruvate: step 5/7.</text>
</comment>
<comment type="catalytic activity">
    <reaction evidence="7">
        <text>shikimate + ATP = 3-phosphoshikimate + ADP + H(+)</text>
        <dbReference type="Rhea" id="RHEA:13121"/>
        <dbReference type="ChEBI" id="CHEBI:15378"/>
        <dbReference type="ChEBI" id="CHEBI:30616"/>
        <dbReference type="ChEBI" id="CHEBI:36208"/>
        <dbReference type="ChEBI" id="CHEBI:145989"/>
        <dbReference type="ChEBI" id="CHEBI:456216"/>
        <dbReference type="EC" id="2.7.1.71"/>
    </reaction>
</comment>
<dbReference type="CDD" id="cd00464">
    <property type="entry name" value="SK"/>
    <property type="match status" value="1"/>
</dbReference>
<dbReference type="GO" id="GO:0004765">
    <property type="term" value="F:shikimate kinase activity"/>
    <property type="evidence" value="ECO:0007669"/>
    <property type="project" value="UniProtKB-UniRule"/>
</dbReference>
<evidence type="ECO:0000256" key="2">
    <source>
        <dbReference type="ARBA" id="ARBA00022679"/>
    </source>
</evidence>
<comment type="caution">
    <text evidence="7">Lacks conserved residue(s) required for the propagation of feature annotation.</text>
</comment>
<sequence>MKNIFLVGMPSSGKSTLGKRLARHLAYRFVDTDKLIVREENGRSINAIFQSDGEPYFREVESRVLHTIQPNSRLVVATGGGMPCFFENMAFIKANGFSIFLDVSPEHLLDRMLRHAQDDRPLFNRQDPTLLKNLRQKYNDRRIYYTQADLIVPGEIAVEELSKQIEGYL</sequence>
<dbReference type="EMBL" id="QOWE01000032">
    <property type="protein sequence ID" value="RCR66023.1"/>
    <property type="molecule type" value="Genomic_DNA"/>
</dbReference>
<keyword evidence="4 7" id="KW-0418">Kinase</keyword>
<dbReference type="RefSeq" id="WP_114409594.1">
    <property type="nucleotide sequence ID" value="NZ_QOWE01000032.1"/>
</dbReference>
<proteinExistence type="inferred from homology"/>
<dbReference type="GO" id="GO:0009423">
    <property type="term" value="P:chorismate biosynthetic process"/>
    <property type="evidence" value="ECO:0007669"/>
    <property type="project" value="UniProtKB-UniRule"/>
</dbReference>
<dbReference type="GO" id="GO:0009073">
    <property type="term" value="P:aromatic amino acid family biosynthetic process"/>
    <property type="evidence" value="ECO:0007669"/>
    <property type="project" value="UniProtKB-KW"/>
</dbReference>
<dbReference type="PANTHER" id="PTHR21087:SF16">
    <property type="entry name" value="SHIKIMATE KINASE 1, CHLOROPLASTIC"/>
    <property type="match status" value="1"/>
</dbReference>